<dbReference type="PANTHER" id="PTHR43133">
    <property type="entry name" value="RNA POLYMERASE ECF-TYPE SIGMA FACTO"/>
    <property type="match status" value="1"/>
</dbReference>
<dbReference type="InterPro" id="IPR013325">
    <property type="entry name" value="RNA_pol_sigma_r2"/>
</dbReference>
<dbReference type="SUPFAM" id="SSF88946">
    <property type="entry name" value="Sigma2 domain of RNA polymerase sigma factors"/>
    <property type="match status" value="1"/>
</dbReference>
<dbReference type="GO" id="GO:0006352">
    <property type="term" value="P:DNA-templated transcription initiation"/>
    <property type="evidence" value="ECO:0007669"/>
    <property type="project" value="InterPro"/>
</dbReference>
<evidence type="ECO:0000256" key="5">
    <source>
        <dbReference type="ARBA" id="ARBA00023163"/>
    </source>
</evidence>
<organism evidence="7 8">
    <name type="scientific">Kineosporia babensis</name>
    <dbReference type="NCBI Taxonomy" id="499548"/>
    <lineage>
        <taxon>Bacteria</taxon>
        <taxon>Bacillati</taxon>
        <taxon>Actinomycetota</taxon>
        <taxon>Actinomycetes</taxon>
        <taxon>Kineosporiales</taxon>
        <taxon>Kineosporiaceae</taxon>
        <taxon>Kineosporia</taxon>
    </lineage>
</organism>
<protein>
    <submittedName>
        <fullName evidence="7">Sigma-70 family RNA polymerase sigma factor</fullName>
    </submittedName>
</protein>
<keyword evidence="3" id="KW-0731">Sigma factor</keyword>
<evidence type="ECO:0000259" key="6">
    <source>
        <dbReference type="Pfam" id="PF04542"/>
    </source>
</evidence>
<evidence type="ECO:0000313" key="7">
    <source>
        <dbReference type="EMBL" id="MCD5309336.1"/>
    </source>
</evidence>
<dbReference type="Gene3D" id="1.10.1740.10">
    <property type="match status" value="1"/>
</dbReference>
<dbReference type="Pfam" id="PF04542">
    <property type="entry name" value="Sigma70_r2"/>
    <property type="match status" value="1"/>
</dbReference>
<keyword evidence="8" id="KW-1185">Reference proteome</keyword>
<dbReference type="GO" id="GO:0016987">
    <property type="term" value="F:sigma factor activity"/>
    <property type="evidence" value="ECO:0007669"/>
    <property type="project" value="UniProtKB-KW"/>
</dbReference>
<dbReference type="InterPro" id="IPR039425">
    <property type="entry name" value="RNA_pol_sigma-70-like"/>
</dbReference>
<evidence type="ECO:0000256" key="2">
    <source>
        <dbReference type="ARBA" id="ARBA00023015"/>
    </source>
</evidence>
<dbReference type="InterPro" id="IPR014284">
    <property type="entry name" value="RNA_pol_sigma-70_dom"/>
</dbReference>
<evidence type="ECO:0000256" key="3">
    <source>
        <dbReference type="ARBA" id="ARBA00023082"/>
    </source>
</evidence>
<dbReference type="GO" id="GO:0003677">
    <property type="term" value="F:DNA binding"/>
    <property type="evidence" value="ECO:0007669"/>
    <property type="project" value="UniProtKB-KW"/>
</dbReference>
<comment type="caution">
    <text evidence="7">The sequence shown here is derived from an EMBL/GenBank/DDBJ whole genome shotgun (WGS) entry which is preliminary data.</text>
</comment>
<comment type="similarity">
    <text evidence="1">Belongs to the sigma-70 factor family. ECF subfamily.</text>
</comment>
<evidence type="ECO:0000256" key="4">
    <source>
        <dbReference type="ARBA" id="ARBA00023125"/>
    </source>
</evidence>
<evidence type="ECO:0000256" key="1">
    <source>
        <dbReference type="ARBA" id="ARBA00010641"/>
    </source>
</evidence>
<dbReference type="InterPro" id="IPR007627">
    <property type="entry name" value="RNA_pol_sigma70_r2"/>
</dbReference>
<sequence>MTVLDVIEETDRTPRNRPADADISVADLVLAARRGDRRAYELLVERHQRQVWAAVRGFRLSEADAGDAVQMTWLRLVENLHRLNDPERVGAWLTTTAKRECLRLIRRRGREVGTPDEFFAAVPDESNPTPEKQVTDDAMDQVLWGFVDELPTRGAHLLRAVTGSDRPAYAEISKQTGMAVGSIGPTRGRYLTRLRKRIEESGLDAYAWR</sequence>
<dbReference type="InterPro" id="IPR013324">
    <property type="entry name" value="RNA_pol_sigma_r3/r4-like"/>
</dbReference>
<proteinExistence type="inferred from homology"/>
<gene>
    <name evidence="7" type="ORF">LR394_00380</name>
</gene>
<feature type="domain" description="RNA polymerase sigma-70 region 2" evidence="6">
    <location>
        <begin position="43"/>
        <end position="110"/>
    </location>
</feature>
<dbReference type="AlphaFoldDB" id="A0A9X1N9S6"/>
<keyword evidence="4" id="KW-0238">DNA-binding</keyword>
<keyword evidence="5" id="KW-0804">Transcription</keyword>
<evidence type="ECO:0000313" key="8">
    <source>
        <dbReference type="Proteomes" id="UP001138997"/>
    </source>
</evidence>
<dbReference type="EMBL" id="JAJOMB010000001">
    <property type="protein sequence ID" value="MCD5309336.1"/>
    <property type="molecule type" value="Genomic_DNA"/>
</dbReference>
<dbReference type="NCBIfam" id="TIGR02937">
    <property type="entry name" value="sigma70-ECF"/>
    <property type="match status" value="1"/>
</dbReference>
<keyword evidence="2" id="KW-0805">Transcription regulation</keyword>
<dbReference type="RefSeq" id="WP_231438264.1">
    <property type="nucleotide sequence ID" value="NZ_JAJOMB010000001.1"/>
</dbReference>
<name>A0A9X1N9S6_9ACTN</name>
<accession>A0A9X1N9S6</accession>
<dbReference type="SUPFAM" id="SSF88659">
    <property type="entry name" value="Sigma3 and sigma4 domains of RNA polymerase sigma factors"/>
    <property type="match status" value="1"/>
</dbReference>
<dbReference type="Proteomes" id="UP001138997">
    <property type="component" value="Unassembled WGS sequence"/>
</dbReference>
<dbReference type="PANTHER" id="PTHR43133:SF8">
    <property type="entry name" value="RNA POLYMERASE SIGMA FACTOR HI_1459-RELATED"/>
    <property type="match status" value="1"/>
</dbReference>
<reference evidence="7" key="1">
    <citation type="submission" date="2021-11" db="EMBL/GenBank/DDBJ databases">
        <title>Streptomyces corallinus and Kineosporia corallina sp. nov., two new coral-derived marine actinobacteria.</title>
        <authorList>
            <person name="Buangrab K."/>
            <person name="Sutthacheep M."/>
            <person name="Yeemin T."/>
            <person name="Harunari E."/>
            <person name="Igarashi Y."/>
            <person name="Sripreechasak P."/>
            <person name="Kanchanasin P."/>
            <person name="Tanasupawat S."/>
            <person name="Phongsopitanun W."/>
        </authorList>
    </citation>
    <scope>NUCLEOTIDE SEQUENCE</scope>
    <source>
        <strain evidence="7">JCM 31032</strain>
    </source>
</reference>